<feature type="domain" description="Metalloenzyme" evidence="14">
    <location>
        <begin position="20"/>
        <end position="536"/>
    </location>
</feature>
<name>B8DJS4_NITV9</name>
<feature type="binding site" evidence="9 13">
    <location>
        <position position="474"/>
    </location>
    <ligand>
        <name>Mn(2+)</name>
        <dbReference type="ChEBI" id="CHEBI:29035"/>
        <label>2</label>
    </ligand>
</feature>
<dbReference type="eggNOG" id="COG0696">
    <property type="taxonomic scope" value="Bacteria"/>
</dbReference>
<dbReference type="Pfam" id="PF01676">
    <property type="entry name" value="Metalloenzyme"/>
    <property type="match status" value="1"/>
</dbReference>
<comment type="subunit">
    <text evidence="9">Monomer.</text>
</comment>
<feature type="binding site" evidence="9 13">
    <location>
        <position position="433"/>
    </location>
    <ligand>
        <name>Mn(2+)</name>
        <dbReference type="ChEBI" id="CHEBI:29035"/>
        <label>1</label>
    </ligand>
</feature>
<dbReference type="UniPathway" id="UPA00109">
    <property type="reaction ID" value="UER00186"/>
</dbReference>
<feature type="binding site" evidence="9 13">
    <location>
        <position position="475"/>
    </location>
    <ligand>
        <name>Mn(2+)</name>
        <dbReference type="ChEBI" id="CHEBI:29035"/>
        <label>2</label>
    </ligand>
</feature>
<dbReference type="InterPro" id="IPR011258">
    <property type="entry name" value="BPG-indep_PGM_N"/>
</dbReference>
<feature type="binding site" evidence="9 12">
    <location>
        <begin position="167"/>
        <end position="168"/>
    </location>
    <ligand>
        <name>substrate</name>
    </ligand>
</feature>
<dbReference type="GO" id="GO:0005829">
    <property type="term" value="C:cytosol"/>
    <property type="evidence" value="ECO:0007669"/>
    <property type="project" value="TreeGrafter"/>
</dbReference>
<evidence type="ECO:0000256" key="3">
    <source>
        <dbReference type="ARBA" id="ARBA00004798"/>
    </source>
</evidence>
<dbReference type="SUPFAM" id="SSF64158">
    <property type="entry name" value="2,3-Bisphosphoglycerate-independent phosphoglycerate mutase, substrate-binding domain"/>
    <property type="match status" value="1"/>
</dbReference>
<evidence type="ECO:0000256" key="13">
    <source>
        <dbReference type="PIRSR" id="PIRSR001492-3"/>
    </source>
</evidence>
<dbReference type="NCBIfam" id="TIGR01307">
    <property type="entry name" value="pgm_bpd_ind"/>
    <property type="match status" value="1"/>
</dbReference>
<evidence type="ECO:0000256" key="4">
    <source>
        <dbReference type="ARBA" id="ARBA00008819"/>
    </source>
</evidence>
<dbReference type="GO" id="GO:0030145">
    <property type="term" value="F:manganese ion binding"/>
    <property type="evidence" value="ECO:0007669"/>
    <property type="project" value="UniProtKB-UniRule"/>
</dbReference>
<protein>
    <recommendedName>
        <fullName evidence="9 10">2,3-bisphosphoglycerate-independent phosphoglycerate mutase</fullName>
        <shortName evidence="9">BPG-independent PGAM</shortName>
        <shortName evidence="9">Phosphoglyceromutase</shortName>
        <shortName evidence="9">iPGM</shortName>
        <ecNumber evidence="9 10">5.4.2.12</ecNumber>
    </recommendedName>
</protein>
<dbReference type="GO" id="GO:0004619">
    <property type="term" value="F:phosphoglycerate mutase activity"/>
    <property type="evidence" value="ECO:0007669"/>
    <property type="project" value="UniProtKB-UniRule"/>
</dbReference>
<comment type="function">
    <text evidence="2 9">Catalyzes the interconversion of 2-phosphoglycerate and 3-phosphoglycerate.</text>
</comment>
<dbReference type="SUPFAM" id="SSF53649">
    <property type="entry name" value="Alkaline phosphatase-like"/>
    <property type="match status" value="1"/>
</dbReference>
<evidence type="ECO:0000256" key="7">
    <source>
        <dbReference type="ARBA" id="ARBA00023211"/>
    </source>
</evidence>
<feature type="binding site" evidence="9 13">
    <location>
        <position position="492"/>
    </location>
    <ligand>
        <name>Mn(2+)</name>
        <dbReference type="ChEBI" id="CHEBI:29035"/>
        <label>1</label>
    </ligand>
</feature>
<dbReference type="STRING" id="883.DvMF_0439"/>
<feature type="binding site" evidence="9 12">
    <location>
        <position position="365"/>
    </location>
    <ligand>
        <name>substrate</name>
    </ligand>
</feature>
<dbReference type="HAMAP" id="MF_01038">
    <property type="entry name" value="GpmI"/>
    <property type="match status" value="1"/>
</dbReference>
<organism evidence="16">
    <name type="scientific">Nitratidesulfovibrio vulgaris (strain DSM 19637 / Miyazaki F)</name>
    <name type="common">Desulfovibrio vulgaris</name>
    <dbReference type="NCBI Taxonomy" id="883"/>
    <lineage>
        <taxon>Bacteria</taxon>
        <taxon>Pseudomonadati</taxon>
        <taxon>Thermodesulfobacteriota</taxon>
        <taxon>Desulfovibrionia</taxon>
        <taxon>Desulfovibrionales</taxon>
        <taxon>Desulfovibrionaceae</taxon>
        <taxon>Nitratidesulfovibrio</taxon>
    </lineage>
</organism>
<evidence type="ECO:0000256" key="10">
    <source>
        <dbReference type="NCBIfam" id="TIGR01307"/>
    </source>
</evidence>
<dbReference type="GO" id="GO:0006096">
    <property type="term" value="P:glycolytic process"/>
    <property type="evidence" value="ECO:0007669"/>
    <property type="project" value="UniProtKB-UniRule"/>
</dbReference>
<dbReference type="Pfam" id="PF06415">
    <property type="entry name" value="iPGM_N"/>
    <property type="match status" value="1"/>
</dbReference>
<feature type="binding site" evidence="9 13">
    <location>
        <position position="77"/>
    </location>
    <ligand>
        <name>Mn(2+)</name>
        <dbReference type="ChEBI" id="CHEBI:29035"/>
        <label>2</label>
    </ligand>
</feature>
<sequence>MSTPGREGQQGSKQGQGLTPTVLLILDGWGIAPAGPGNAVSLARTPNLDRLTALPSRTTLACSGRDVGLPAGFMGNSEVGHMNIGAGRVVYQDLTRIDMAVETGELADNPALCGLLEALVASGGRLHLMGLLSDGGVHSHIRHLRPLVEAAKARNVPVLVHAFLDGRDTSPTSGAGYVANLEAILRDAGWGRIATLTGRYYAMDRDKRYERNALAWTALTGPSGPSGGKGALVEAASLPGGSLADVVRAAYAAGETDEFVTPRVVAEGGAPVGRVADGDGVFFFNFRADRARQLTRAFIDPAFDGFDREADGGRRPALSGFVTMTGYDASFDVPVAFGKDNLAMTLGEVVSSMGLRQLRIAETEKYAHVTYFLNCGREEPFPGEERRLVASPRDVATYDLKPAMSAVEVTDLLLEEWRQGGYQLVVCNLANCDMVGHTGIIPAAIAAVETVDACVGRIAEAVLGAGGRLIVTADHGNAEELLDSTGNPQTAHTTNRVHCVVAERDASQPDGMRALRLRGDGRLGDIAPTILGLWGVDTPELMTGASLLENDGDTEAA</sequence>
<feature type="binding site" evidence="9 12">
    <location>
        <begin position="287"/>
        <end position="290"/>
    </location>
    <ligand>
        <name>substrate</name>
    </ligand>
</feature>
<dbReference type="EC" id="5.4.2.12" evidence="9 10"/>
<accession>B8DJS4</accession>
<keyword evidence="5 9" id="KW-0479">Metal-binding</keyword>
<dbReference type="InterPro" id="IPR005995">
    <property type="entry name" value="Pgm_bpd_ind"/>
</dbReference>
<comment type="similarity">
    <text evidence="4 9">Belongs to the BPG-independent phosphoglycerate mutase family.</text>
</comment>
<feature type="binding site" evidence="9 12">
    <location>
        <position position="205"/>
    </location>
    <ligand>
        <name>substrate</name>
    </ligand>
</feature>
<feature type="domain" description="BPG-independent PGAM N-terminal" evidence="15">
    <location>
        <begin position="97"/>
        <end position="328"/>
    </location>
</feature>
<comment type="catalytic activity">
    <reaction evidence="1 9">
        <text>(2R)-2-phosphoglycerate = (2R)-3-phosphoglycerate</text>
        <dbReference type="Rhea" id="RHEA:15901"/>
        <dbReference type="ChEBI" id="CHEBI:58272"/>
        <dbReference type="ChEBI" id="CHEBI:58289"/>
        <dbReference type="EC" id="5.4.2.12"/>
    </reaction>
</comment>
<dbReference type="PIRSF" id="PIRSF001492">
    <property type="entry name" value="IPGAM"/>
    <property type="match status" value="1"/>
</dbReference>
<dbReference type="EMBL" id="CP001197">
    <property type="protein sequence ID" value="ACL07396.1"/>
    <property type="molecule type" value="Genomic_DNA"/>
</dbReference>
<dbReference type="Gene3D" id="3.40.1450.10">
    <property type="entry name" value="BPG-independent phosphoglycerate mutase, domain B"/>
    <property type="match status" value="1"/>
</dbReference>
<feature type="binding site" evidence="9 12">
    <location>
        <position position="138"/>
    </location>
    <ligand>
        <name>substrate</name>
    </ligand>
</feature>
<evidence type="ECO:0000259" key="15">
    <source>
        <dbReference type="Pfam" id="PF06415"/>
    </source>
</evidence>
<evidence type="ECO:0000256" key="8">
    <source>
        <dbReference type="ARBA" id="ARBA00023235"/>
    </source>
</evidence>
<evidence type="ECO:0000256" key="11">
    <source>
        <dbReference type="PIRSR" id="PIRSR001492-1"/>
    </source>
</evidence>
<dbReference type="FunFam" id="3.40.1450.10:FF:000002">
    <property type="entry name" value="2,3-bisphosphoglycerate-independent phosphoglycerate mutase"/>
    <property type="match status" value="1"/>
</dbReference>
<evidence type="ECO:0000256" key="2">
    <source>
        <dbReference type="ARBA" id="ARBA00002315"/>
    </source>
</evidence>
<keyword evidence="7 9" id="KW-0464">Manganese</keyword>
<evidence type="ECO:0000313" key="16">
    <source>
        <dbReference type="EMBL" id="ACL07396.1"/>
    </source>
</evidence>
<keyword evidence="6 9" id="KW-0324">Glycolysis</keyword>
<dbReference type="CDD" id="cd16010">
    <property type="entry name" value="iPGM"/>
    <property type="match status" value="1"/>
</dbReference>
<dbReference type="Gene3D" id="3.40.720.10">
    <property type="entry name" value="Alkaline Phosphatase, subunit A"/>
    <property type="match status" value="1"/>
</dbReference>
<feature type="binding site" evidence="9 13">
    <location>
        <position position="437"/>
    </location>
    <ligand>
        <name>Mn(2+)</name>
        <dbReference type="ChEBI" id="CHEBI:29035"/>
        <label>1</label>
    </ligand>
</feature>
<evidence type="ECO:0000259" key="14">
    <source>
        <dbReference type="Pfam" id="PF01676"/>
    </source>
</evidence>
<dbReference type="AlphaFoldDB" id="B8DJS4"/>
<reference evidence="16" key="1">
    <citation type="submission" date="2008-10" db="EMBL/GenBank/DDBJ databases">
        <title>Complete sequence of Desulfovibrio vulgaris str. 'Miyazaki F'.</title>
        <authorList>
            <person name="Lucas S."/>
            <person name="Copeland A."/>
            <person name="Lapidus A."/>
            <person name="Glavina del Rio T."/>
            <person name="Dalin E."/>
            <person name="Tice H."/>
            <person name="Bruce D."/>
            <person name="Goodwin L."/>
            <person name="Pitluck S."/>
            <person name="Sims D."/>
            <person name="Brettin T."/>
            <person name="Detter J.C."/>
            <person name="Han C."/>
            <person name="Larimer F."/>
            <person name="Land M."/>
            <person name="Hauser L."/>
            <person name="Kyrpides N."/>
            <person name="Mikhailova N."/>
            <person name="Hazen T.C."/>
            <person name="Richardson P."/>
        </authorList>
    </citation>
    <scope>NUCLEOTIDE SEQUENCE</scope>
    <source>
        <strain evidence="16">Miyazaki F</strain>
    </source>
</reference>
<evidence type="ECO:0000256" key="5">
    <source>
        <dbReference type="ARBA" id="ARBA00022723"/>
    </source>
</evidence>
<comment type="cofactor">
    <cofactor evidence="9">
        <name>Mn(2+)</name>
        <dbReference type="ChEBI" id="CHEBI:29035"/>
    </cofactor>
    <text evidence="9">Binds 2 manganese ions per subunit.</text>
</comment>
<feature type="binding site" evidence="9 12">
    <location>
        <position position="199"/>
    </location>
    <ligand>
        <name>substrate</name>
    </ligand>
</feature>
<evidence type="ECO:0000256" key="9">
    <source>
        <dbReference type="HAMAP-Rule" id="MF_01038"/>
    </source>
</evidence>
<gene>
    <name evidence="9" type="primary">gpmI</name>
    <name evidence="16" type="ordered locus">DvMF_0439</name>
</gene>
<dbReference type="InterPro" id="IPR036646">
    <property type="entry name" value="PGAM_B_sf"/>
</dbReference>
<feature type="active site" description="Phosphoserine intermediate" evidence="9 11">
    <location>
        <position position="77"/>
    </location>
</feature>
<feature type="binding site" evidence="9 13">
    <location>
        <position position="27"/>
    </location>
    <ligand>
        <name>Mn(2+)</name>
        <dbReference type="ChEBI" id="CHEBI:29035"/>
        <label>2</label>
    </ligand>
</feature>
<dbReference type="HOGENOM" id="CLU_026099_2_0_7"/>
<dbReference type="PANTHER" id="PTHR31637:SF0">
    <property type="entry name" value="2,3-BISPHOSPHOGLYCERATE-INDEPENDENT PHOSPHOGLYCERATE MUTASE"/>
    <property type="match status" value="1"/>
</dbReference>
<proteinExistence type="inferred from homology"/>
<evidence type="ECO:0000256" key="1">
    <source>
        <dbReference type="ARBA" id="ARBA00000370"/>
    </source>
</evidence>
<comment type="pathway">
    <text evidence="3 9">Carbohydrate degradation; glycolysis; pyruvate from D-glyceraldehyde 3-phosphate: step 3/5.</text>
</comment>
<dbReference type="InterPro" id="IPR017850">
    <property type="entry name" value="Alkaline_phosphatase_core_sf"/>
</dbReference>
<keyword evidence="8 9" id="KW-0413">Isomerase</keyword>
<evidence type="ECO:0000256" key="12">
    <source>
        <dbReference type="PIRSR" id="PIRSR001492-2"/>
    </source>
</evidence>
<dbReference type="GO" id="GO:0006007">
    <property type="term" value="P:glucose catabolic process"/>
    <property type="evidence" value="ECO:0007669"/>
    <property type="project" value="InterPro"/>
</dbReference>
<evidence type="ECO:0000256" key="6">
    <source>
        <dbReference type="ARBA" id="ARBA00023152"/>
    </source>
</evidence>
<dbReference type="PANTHER" id="PTHR31637">
    <property type="entry name" value="2,3-BISPHOSPHOGLYCERATE-INDEPENDENT PHOSPHOGLYCERATE MUTASE"/>
    <property type="match status" value="1"/>
</dbReference>
<dbReference type="KEGG" id="dvm:DvMF_0439"/>
<dbReference type="InterPro" id="IPR006124">
    <property type="entry name" value="Metalloenzyme"/>
</dbReference>